<keyword evidence="2" id="KW-1133">Transmembrane helix</keyword>
<name>A0A7S3AZR2_9EUKA</name>
<gene>
    <name evidence="3" type="ORF">HERI1096_LOCUS19435</name>
</gene>
<accession>A0A7S3AZR2</accession>
<feature type="compositionally biased region" description="Low complexity" evidence="1">
    <location>
        <begin position="293"/>
        <end position="305"/>
    </location>
</feature>
<protein>
    <submittedName>
        <fullName evidence="3">Uncharacterized protein</fullName>
    </submittedName>
</protein>
<keyword evidence="2" id="KW-0472">Membrane</keyword>
<keyword evidence="2" id="KW-0812">Transmembrane</keyword>
<sequence>MSAAAPESSPSTADPTSKPALFGSAAAPELSPSSGLRQRRATKKEEEDKKISAIIGAAAATPPPPLTVYLKRFEPAINALASALVVVGPVYVRIAELLYSAYHTLPMDLIEALVGLGMCFFGGAYCASIAAVEAFLIVGWDTTSAALLDIYDDVQSIKLAAEADDKKQGGEAEPAFGADRIKQKMRVAALAVRDPEKLTHAVGGVYAGWVVVQGTLRLQFARTITLGISIAKMLDPVLMRFGLPILTHVVPADLHHWLPTLLRTACKMVAVALSWYLQVAWVMDEPHPIRNPTLSATPLPPSTSAHGARRCSSPRCNHRSGVGCCSRASRCIGPTSMATSI</sequence>
<feature type="region of interest" description="Disordered" evidence="1">
    <location>
        <begin position="1"/>
        <end position="48"/>
    </location>
</feature>
<reference evidence="3" key="1">
    <citation type="submission" date="2021-01" db="EMBL/GenBank/DDBJ databases">
        <authorList>
            <person name="Corre E."/>
            <person name="Pelletier E."/>
            <person name="Niang G."/>
            <person name="Scheremetjew M."/>
            <person name="Finn R."/>
            <person name="Kale V."/>
            <person name="Holt S."/>
            <person name="Cochrane G."/>
            <person name="Meng A."/>
            <person name="Brown T."/>
            <person name="Cohen L."/>
        </authorList>
    </citation>
    <scope>NUCLEOTIDE SEQUENCE</scope>
    <source>
        <strain evidence="3">CCMP281</strain>
    </source>
</reference>
<evidence type="ECO:0000313" key="3">
    <source>
        <dbReference type="EMBL" id="CAE0118736.1"/>
    </source>
</evidence>
<feature type="compositionally biased region" description="Low complexity" evidence="1">
    <location>
        <begin position="1"/>
        <end position="17"/>
    </location>
</feature>
<feature type="transmembrane region" description="Helical" evidence="2">
    <location>
        <begin position="114"/>
        <end position="138"/>
    </location>
</feature>
<dbReference type="AlphaFoldDB" id="A0A7S3AZR2"/>
<evidence type="ECO:0000256" key="2">
    <source>
        <dbReference type="SAM" id="Phobius"/>
    </source>
</evidence>
<feature type="region of interest" description="Disordered" evidence="1">
    <location>
        <begin position="293"/>
        <end position="315"/>
    </location>
</feature>
<dbReference type="EMBL" id="HBHX01035057">
    <property type="protein sequence ID" value="CAE0118736.1"/>
    <property type="molecule type" value="Transcribed_RNA"/>
</dbReference>
<evidence type="ECO:0000256" key="1">
    <source>
        <dbReference type="SAM" id="MobiDB-lite"/>
    </source>
</evidence>
<organism evidence="3">
    <name type="scientific">Haptolina ericina</name>
    <dbReference type="NCBI Taxonomy" id="156174"/>
    <lineage>
        <taxon>Eukaryota</taxon>
        <taxon>Haptista</taxon>
        <taxon>Haptophyta</taxon>
        <taxon>Prymnesiophyceae</taxon>
        <taxon>Prymnesiales</taxon>
        <taxon>Prymnesiaceae</taxon>
        <taxon>Haptolina</taxon>
    </lineage>
</organism>
<proteinExistence type="predicted"/>
<feature type="transmembrane region" description="Helical" evidence="2">
    <location>
        <begin position="76"/>
        <end position="94"/>
    </location>
</feature>